<evidence type="ECO:0000256" key="3">
    <source>
        <dbReference type="ARBA" id="ARBA00022833"/>
    </source>
</evidence>
<keyword evidence="2" id="KW-0863">Zinc-finger</keyword>
<dbReference type="Gene3D" id="1.20.120.910">
    <property type="entry name" value="DksA, coiled-coil domain"/>
    <property type="match status" value="1"/>
</dbReference>
<dbReference type="InterPro" id="IPR037187">
    <property type="entry name" value="DnaK_N"/>
</dbReference>
<evidence type="ECO:0000256" key="1">
    <source>
        <dbReference type="ARBA" id="ARBA00022723"/>
    </source>
</evidence>
<dbReference type="OrthoDB" id="9811543at2"/>
<dbReference type="SUPFAM" id="SSF57716">
    <property type="entry name" value="Glucocorticoid receptor-like (DNA-binding domain)"/>
    <property type="match status" value="1"/>
</dbReference>
<dbReference type="PATRIC" id="fig|1459.3.peg.1560"/>
<dbReference type="EMBL" id="LGUF01000007">
    <property type="protein sequence ID" value="KON86636.1"/>
    <property type="molecule type" value="Genomic_DNA"/>
</dbReference>
<evidence type="ECO:0000256" key="4">
    <source>
        <dbReference type="PROSITE-ProRule" id="PRU00510"/>
    </source>
</evidence>
<dbReference type="Pfam" id="PF01258">
    <property type="entry name" value="zf-dskA_traR"/>
    <property type="match status" value="1"/>
</dbReference>
<dbReference type="InterPro" id="IPR000962">
    <property type="entry name" value="Znf_DskA_TraR"/>
</dbReference>
<evidence type="ECO:0000313" key="7">
    <source>
        <dbReference type="EMBL" id="KON86636.1"/>
    </source>
</evidence>
<gene>
    <name evidence="7" type="ORF">AF332_07410</name>
</gene>
<dbReference type="STRING" id="1459.AF332_07410"/>
<feature type="zinc finger region" description="dksA C4-type" evidence="4">
    <location>
        <begin position="94"/>
        <end position="118"/>
    </location>
</feature>
<feature type="region of interest" description="Disordered" evidence="5">
    <location>
        <begin position="163"/>
        <end position="194"/>
    </location>
</feature>
<name>A0A0M0GB21_SPOGL</name>
<dbReference type="PANTHER" id="PTHR33823">
    <property type="entry name" value="RNA POLYMERASE-BINDING TRANSCRIPTION FACTOR DKSA-RELATED"/>
    <property type="match status" value="1"/>
</dbReference>
<organism evidence="7 8">
    <name type="scientific">Sporosarcina globispora</name>
    <name type="common">Bacillus globisporus</name>
    <dbReference type="NCBI Taxonomy" id="1459"/>
    <lineage>
        <taxon>Bacteria</taxon>
        <taxon>Bacillati</taxon>
        <taxon>Bacillota</taxon>
        <taxon>Bacilli</taxon>
        <taxon>Bacillales</taxon>
        <taxon>Caryophanaceae</taxon>
        <taxon>Sporosarcina</taxon>
    </lineage>
</organism>
<evidence type="ECO:0000256" key="5">
    <source>
        <dbReference type="SAM" id="MobiDB-lite"/>
    </source>
</evidence>
<dbReference type="PROSITE" id="PS51128">
    <property type="entry name" value="ZF_DKSA_2"/>
    <property type="match status" value="1"/>
</dbReference>
<evidence type="ECO:0000313" key="8">
    <source>
        <dbReference type="Proteomes" id="UP000037109"/>
    </source>
</evidence>
<evidence type="ECO:0000256" key="2">
    <source>
        <dbReference type="ARBA" id="ARBA00022771"/>
    </source>
</evidence>
<protein>
    <submittedName>
        <fullName evidence="7">Molecular chaperone DnaK</fullName>
    </submittedName>
</protein>
<dbReference type="SUPFAM" id="SSF109635">
    <property type="entry name" value="DnaK suppressor protein DksA, alpha-hairpin domain"/>
    <property type="match status" value="1"/>
</dbReference>
<feature type="compositionally biased region" description="Basic and acidic residues" evidence="5">
    <location>
        <begin position="10"/>
        <end position="21"/>
    </location>
</feature>
<dbReference type="Proteomes" id="UP000037109">
    <property type="component" value="Unassembled WGS sequence"/>
</dbReference>
<sequence>MLTNEQISNLKKELNDEKKSLESQLQGNKEGSLEGASARDTVGELSLYDNHPADMGSELYEREKDFALEEHHDSELNKVNAALQAIEEGSYGKCKECGAEIPYERLEVVPAALYCKEHSPEQNVPGDRPVEEDVLEPAHGNTFQHHQFREVVDNEDSFQEVARYGTSETPSDLRGDYEDYNSLYNEGHDDEGFTEDYETFIGNDLEGKERKIYPSKKHEEYEAMLDDNEIEAPYGDVPYHQTDGYVDEDKD</sequence>
<evidence type="ECO:0000259" key="6">
    <source>
        <dbReference type="Pfam" id="PF01258"/>
    </source>
</evidence>
<dbReference type="NCBIfam" id="TIGR02890">
    <property type="entry name" value="bacill_yteA"/>
    <property type="match status" value="1"/>
</dbReference>
<reference evidence="8" key="1">
    <citation type="submission" date="2015-07" db="EMBL/GenBank/DDBJ databases">
        <title>Fjat-10036 dsm4.</title>
        <authorList>
            <person name="Liu B."/>
            <person name="Wang J."/>
            <person name="Zhu Y."/>
            <person name="Liu G."/>
            <person name="Chen Q."/>
            <person name="Chen Z."/>
            <person name="Lan J."/>
            <person name="Che J."/>
            <person name="Ge C."/>
            <person name="Shi H."/>
            <person name="Pan Z."/>
            <person name="Liu X."/>
        </authorList>
    </citation>
    <scope>NUCLEOTIDE SEQUENCE [LARGE SCALE GENOMIC DNA]</scope>
    <source>
        <strain evidence="8">DSM 4</strain>
    </source>
</reference>
<proteinExistence type="predicted"/>
<dbReference type="RefSeq" id="WP_053434005.1">
    <property type="nucleotide sequence ID" value="NZ_LGUF01000007.1"/>
</dbReference>
<dbReference type="GO" id="GO:0008270">
    <property type="term" value="F:zinc ion binding"/>
    <property type="evidence" value="ECO:0007669"/>
    <property type="project" value="UniProtKB-KW"/>
</dbReference>
<keyword evidence="1" id="KW-0479">Metal-binding</keyword>
<feature type="region of interest" description="Disordered" evidence="5">
    <location>
        <begin position="1"/>
        <end position="40"/>
    </location>
</feature>
<comment type="caution">
    <text evidence="7">The sequence shown here is derived from an EMBL/GenBank/DDBJ whole genome shotgun (WGS) entry which is preliminary data.</text>
</comment>
<keyword evidence="8" id="KW-1185">Reference proteome</keyword>
<feature type="domain" description="Zinc finger DksA/TraR C4-type" evidence="6">
    <location>
        <begin position="89"/>
        <end position="117"/>
    </location>
</feature>
<dbReference type="PANTHER" id="PTHR33823:SF4">
    <property type="entry name" value="GENERAL STRESS PROTEIN 16O"/>
    <property type="match status" value="1"/>
</dbReference>
<keyword evidence="3" id="KW-0862">Zinc</keyword>
<feature type="region of interest" description="Disordered" evidence="5">
    <location>
        <begin position="230"/>
        <end position="251"/>
    </location>
</feature>
<dbReference type="AlphaFoldDB" id="A0A0M0GB21"/>
<accession>A0A0M0GB21</accession>
<dbReference type="InterPro" id="IPR014240">
    <property type="entry name" value="YteA"/>
</dbReference>